<proteinExistence type="predicted"/>
<comment type="caution">
    <text evidence="2">The sequence shown here is derived from an EMBL/GenBank/DDBJ whole genome shotgun (WGS) entry which is preliminary data.</text>
</comment>
<feature type="transmembrane region" description="Helical" evidence="1">
    <location>
        <begin position="146"/>
        <end position="168"/>
    </location>
</feature>
<feature type="transmembrane region" description="Helical" evidence="1">
    <location>
        <begin position="73"/>
        <end position="95"/>
    </location>
</feature>
<feature type="transmembrane region" description="Helical" evidence="1">
    <location>
        <begin position="6"/>
        <end position="28"/>
    </location>
</feature>
<feature type="transmembrane region" description="Helical" evidence="1">
    <location>
        <begin position="115"/>
        <end position="134"/>
    </location>
</feature>
<gene>
    <name evidence="2" type="ORF">EGI31_10850</name>
</gene>
<name>A0AAE3H3Q1_9BACT</name>
<dbReference type="AlphaFoldDB" id="A0AAE3H3Q1"/>
<dbReference type="EMBL" id="RJUF01000029">
    <property type="protein sequence ID" value="MCP9763454.1"/>
    <property type="molecule type" value="Genomic_DNA"/>
</dbReference>
<accession>A0AAE3H3Q1</accession>
<evidence type="ECO:0000313" key="3">
    <source>
        <dbReference type="Proteomes" id="UP001204144"/>
    </source>
</evidence>
<reference evidence="2 3" key="1">
    <citation type="submission" date="2018-11" db="EMBL/GenBank/DDBJ databases">
        <title>Novel bacteria species description.</title>
        <authorList>
            <person name="Han J.-H."/>
        </authorList>
    </citation>
    <scope>NUCLEOTIDE SEQUENCE [LARGE SCALE GENOMIC DNA]</scope>
    <source>
        <strain evidence="2 3">KCTC23259</strain>
    </source>
</reference>
<feature type="transmembrane region" description="Helical" evidence="1">
    <location>
        <begin position="225"/>
        <end position="243"/>
    </location>
</feature>
<feature type="transmembrane region" description="Helical" evidence="1">
    <location>
        <begin position="40"/>
        <end position="61"/>
    </location>
</feature>
<organism evidence="2 3">
    <name type="scientific">Lacihabitans soyangensis</name>
    <dbReference type="NCBI Taxonomy" id="869394"/>
    <lineage>
        <taxon>Bacteria</taxon>
        <taxon>Pseudomonadati</taxon>
        <taxon>Bacteroidota</taxon>
        <taxon>Cytophagia</taxon>
        <taxon>Cytophagales</taxon>
        <taxon>Leadbetterellaceae</taxon>
        <taxon>Lacihabitans</taxon>
    </lineage>
</organism>
<keyword evidence="1" id="KW-0812">Transmembrane</keyword>
<keyword evidence="3" id="KW-1185">Reference proteome</keyword>
<feature type="transmembrane region" description="Helical" evidence="1">
    <location>
        <begin position="175"/>
        <end position="193"/>
    </location>
</feature>
<protein>
    <submittedName>
        <fullName evidence="2">Uncharacterized protein</fullName>
    </submittedName>
</protein>
<keyword evidence="1" id="KW-1133">Transmembrane helix</keyword>
<keyword evidence="1" id="KW-0472">Membrane</keyword>
<evidence type="ECO:0000313" key="2">
    <source>
        <dbReference type="EMBL" id="MCP9763454.1"/>
    </source>
</evidence>
<evidence type="ECO:0000256" key="1">
    <source>
        <dbReference type="SAM" id="Phobius"/>
    </source>
</evidence>
<sequence length="261" mass="30083">MTIGIAWLLMFFSMLSVVLVGYLMGLYIMSNSINVRSSDLLDYSSVALVISFFIYSIVGFFLNQKEFPKNNKITLKVLIITIIIGLLWSFLSSLLTEHYVINVDMFKQRKITGTWWFGLILSSAMAIFQIGILGHGLLRNYPFNKALVAVSFVCIAYYIPVAVVSMVIQTSLLFLIYYRTGSFFLVLSTSWIIQTIDYFLRELLNIQEPNFNYYKQTIFQSASTYYIFCILAFLLLLGSMLVLKRISPKIQWQKDDSFSIF</sequence>
<dbReference type="Proteomes" id="UP001204144">
    <property type="component" value="Unassembled WGS sequence"/>
</dbReference>